<dbReference type="Pfam" id="PF01636">
    <property type="entry name" value="APH"/>
    <property type="match status" value="1"/>
</dbReference>
<dbReference type="AlphaFoldDB" id="A0A1W1BZ32"/>
<dbReference type="Gene3D" id="3.30.200.20">
    <property type="entry name" value="Phosphorylase Kinase, domain 1"/>
    <property type="match status" value="1"/>
</dbReference>
<feature type="domain" description="Aminoglycoside phosphotransferase" evidence="1">
    <location>
        <begin position="22"/>
        <end position="213"/>
    </location>
</feature>
<accession>A0A1W1BZ32</accession>
<dbReference type="Gene3D" id="3.90.1200.10">
    <property type="match status" value="1"/>
</dbReference>
<dbReference type="EMBL" id="FPHK01000034">
    <property type="protein sequence ID" value="SFV58712.1"/>
    <property type="molecule type" value="Genomic_DNA"/>
</dbReference>
<organism evidence="2">
    <name type="scientific">hydrothermal vent metagenome</name>
    <dbReference type="NCBI Taxonomy" id="652676"/>
    <lineage>
        <taxon>unclassified sequences</taxon>
        <taxon>metagenomes</taxon>
        <taxon>ecological metagenomes</taxon>
    </lineage>
</organism>
<proteinExistence type="predicted"/>
<name>A0A1W1BZ32_9ZZZZ</name>
<evidence type="ECO:0000259" key="1">
    <source>
        <dbReference type="Pfam" id="PF01636"/>
    </source>
</evidence>
<evidence type="ECO:0000313" key="2">
    <source>
        <dbReference type="EMBL" id="SFV58712.1"/>
    </source>
</evidence>
<dbReference type="InterPro" id="IPR011009">
    <property type="entry name" value="Kinase-like_dom_sf"/>
</dbReference>
<keyword evidence="2" id="KW-0418">Kinase</keyword>
<dbReference type="SUPFAM" id="SSF56112">
    <property type="entry name" value="Protein kinase-like (PK-like)"/>
    <property type="match status" value="1"/>
</dbReference>
<dbReference type="InterPro" id="IPR002575">
    <property type="entry name" value="Aminoglycoside_PTrfase"/>
</dbReference>
<keyword evidence="2" id="KW-0808">Transferase</keyword>
<dbReference type="EC" id="2.7.1.39" evidence="2"/>
<reference evidence="2" key="1">
    <citation type="submission" date="2016-10" db="EMBL/GenBank/DDBJ databases">
        <authorList>
            <person name="de Groot N.N."/>
        </authorList>
    </citation>
    <scope>NUCLEOTIDE SEQUENCE</scope>
</reference>
<protein>
    <submittedName>
        <fullName evidence="2">Homoserine kinase</fullName>
        <ecNumber evidence="2">2.7.1.39</ecNumber>
    </submittedName>
</protein>
<sequence length="258" mass="29875">MQEANELFPAYEFVEIIPTKYGIIDTTYIVKSSACEYILKRYERATEKEIETNNALLALLFASNLNTPKLLDKNKEWYLYTKLKGEIPKNIELMHIKKVANFMAEFHNISKNFKVAAPFISKHKINTLLATLKKSHYFYYKKLSCLHTLVQKEDGFIHGDLFRDNTLFAGGKIAVFDFIDGGLGAFSFDIAVALLSFNPKNRALYHTIFLQTYNQKAKKKITKKTLQQQLHAASKFYALLRIVHDKKTERAKELANFW</sequence>
<dbReference type="GO" id="GO:0004413">
    <property type="term" value="F:homoserine kinase activity"/>
    <property type="evidence" value="ECO:0007669"/>
    <property type="project" value="UniProtKB-EC"/>
</dbReference>
<gene>
    <name evidence="2" type="ORF">MNB_SM-6-747</name>
</gene>